<comment type="similarity">
    <text evidence="1 5">Belongs to the acylphosphatase family.</text>
</comment>
<dbReference type="Gene3D" id="3.30.70.100">
    <property type="match status" value="1"/>
</dbReference>
<proteinExistence type="inferred from homology"/>
<dbReference type="InterPro" id="IPR036046">
    <property type="entry name" value="Acylphosphatase-like_dom_sf"/>
</dbReference>
<keyword evidence="4 7" id="KW-0378">Hydrolase</keyword>
<dbReference type="Proteomes" id="UP000485484">
    <property type="component" value="Unassembled WGS sequence"/>
</dbReference>
<dbReference type="PROSITE" id="PS51160">
    <property type="entry name" value="ACYLPHOSPHATASE_3"/>
    <property type="match status" value="1"/>
</dbReference>
<evidence type="ECO:0000256" key="1">
    <source>
        <dbReference type="ARBA" id="ARBA00005614"/>
    </source>
</evidence>
<dbReference type="SUPFAM" id="SSF54975">
    <property type="entry name" value="Acylphosphatase/BLUF domain-like"/>
    <property type="match status" value="1"/>
</dbReference>
<evidence type="ECO:0000256" key="3">
    <source>
        <dbReference type="ARBA" id="ARBA00047645"/>
    </source>
</evidence>
<protein>
    <recommendedName>
        <fullName evidence="2 4">acylphosphatase</fullName>
        <ecNumber evidence="2 4">3.6.1.7</ecNumber>
    </recommendedName>
</protein>
<feature type="domain" description="Acylphosphatase-like" evidence="6">
    <location>
        <begin position="3"/>
        <end position="91"/>
    </location>
</feature>
<dbReference type="InterPro" id="IPR020456">
    <property type="entry name" value="Acylphosphatase"/>
</dbReference>
<comment type="catalytic activity">
    <reaction evidence="3 4">
        <text>an acyl phosphate + H2O = a carboxylate + phosphate + H(+)</text>
        <dbReference type="Rhea" id="RHEA:14965"/>
        <dbReference type="ChEBI" id="CHEBI:15377"/>
        <dbReference type="ChEBI" id="CHEBI:15378"/>
        <dbReference type="ChEBI" id="CHEBI:29067"/>
        <dbReference type="ChEBI" id="CHEBI:43474"/>
        <dbReference type="ChEBI" id="CHEBI:59918"/>
        <dbReference type="EC" id="3.6.1.7"/>
    </reaction>
</comment>
<evidence type="ECO:0000256" key="2">
    <source>
        <dbReference type="ARBA" id="ARBA00012150"/>
    </source>
</evidence>
<dbReference type="InterPro" id="IPR001792">
    <property type="entry name" value="Acylphosphatase-like_dom"/>
</dbReference>
<comment type="caution">
    <text evidence="7">The sequence shown here is derived from an EMBL/GenBank/DDBJ whole genome shotgun (WGS) entry which is preliminary data.</text>
</comment>
<dbReference type="GO" id="GO:0003998">
    <property type="term" value="F:acylphosphatase activity"/>
    <property type="evidence" value="ECO:0007669"/>
    <property type="project" value="UniProtKB-EC"/>
</dbReference>
<dbReference type="EC" id="3.6.1.7" evidence="2 4"/>
<evidence type="ECO:0000259" key="6">
    <source>
        <dbReference type="PROSITE" id="PS51160"/>
    </source>
</evidence>
<dbReference type="Pfam" id="PF00708">
    <property type="entry name" value="Acylphosphatase"/>
    <property type="match status" value="1"/>
</dbReference>
<accession>A0A1V5MDV8</accession>
<name>A0A1V5MDV8_UNCT6</name>
<dbReference type="AlphaFoldDB" id="A0A1V5MDV8"/>
<evidence type="ECO:0000313" key="7">
    <source>
        <dbReference type="EMBL" id="OPZ91366.1"/>
    </source>
</evidence>
<organism evidence="7">
    <name type="scientific">candidate division TA06 bacterium ADurb.Bin417</name>
    <dbReference type="NCBI Taxonomy" id="1852828"/>
    <lineage>
        <taxon>Bacteria</taxon>
        <taxon>Bacteria division TA06</taxon>
    </lineage>
</organism>
<feature type="active site" evidence="4">
    <location>
        <position position="37"/>
    </location>
</feature>
<dbReference type="PANTHER" id="PTHR47268:SF4">
    <property type="entry name" value="ACYLPHOSPHATASE"/>
    <property type="match status" value="1"/>
</dbReference>
<dbReference type="EMBL" id="MWAK01000182">
    <property type="protein sequence ID" value="OPZ91366.1"/>
    <property type="molecule type" value="Genomic_DNA"/>
</dbReference>
<feature type="active site" evidence="4">
    <location>
        <position position="18"/>
    </location>
</feature>
<reference evidence="7" key="1">
    <citation type="submission" date="2017-02" db="EMBL/GenBank/DDBJ databases">
        <title>Delving into the versatile metabolic prowess of the omnipresent phylum Bacteroidetes.</title>
        <authorList>
            <person name="Nobu M.K."/>
            <person name="Mei R."/>
            <person name="Narihiro T."/>
            <person name="Kuroda K."/>
            <person name="Liu W.-T."/>
        </authorList>
    </citation>
    <scope>NUCLEOTIDE SEQUENCE</scope>
    <source>
        <strain evidence="7">ADurb.Bin417</strain>
    </source>
</reference>
<sequence>MKRFRCYFSGRVQGVGFRFYVERAALGFPGLTGFVRNLADGRVEVVAEAEGPVLDAFLEALRGGDLGRNVRRLEVLEEKATGAFADFRITF</sequence>
<dbReference type="PANTHER" id="PTHR47268">
    <property type="entry name" value="ACYLPHOSPHATASE"/>
    <property type="match status" value="1"/>
</dbReference>
<evidence type="ECO:0000256" key="5">
    <source>
        <dbReference type="RuleBase" id="RU004168"/>
    </source>
</evidence>
<evidence type="ECO:0000256" key="4">
    <source>
        <dbReference type="PROSITE-ProRule" id="PRU00520"/>
    </source>
</evidence>
<gene>
    <name evidence="7" type="primary">acyP</name>
    <name evidence="7" type="ORF">BWY73_01111</name>
</gene>